<accession>A0A4C1Y8L7</accession>
<dbReference type="STRING" id="151549.A0A4C1Y8L7"/>
<dbReference type="EMBL" id="BGZK01001139">
    <property type="protein sequence ID" value="GBP72258.1"/>
    <property type="molecule type" value="Genomic_DNA"/>
</dbReference>
<protein>
    <submittedName>
        <fullName evidence="1">Uncharacterized protein</fullName>
    </submittedName>
</protein>
<organism evidence="1 2">
    <name type="scientific">Eumeta variegata</name>
    <name type="common">Bagworm moth</name>
    <name type="synonym">Eumeta japonica</name>
    <dbReference type="NCBI Taxonomy" id="151549"/>
    <lineage>
        <taxon>Eukaryota</taxon>
        <taxon>Metazoa</taxon>
        <taxon>Ecdysozoa</taxon>
        <taxon>Arthropoda</taxon>
        <taxon>Hexapoda</taxon>
        <taxon>Insecta</taxon>
        <taxon>Pterygota</taxon>
        <taxon>Neoptera</taxon>
        <taxon>Endopterygota</taxon>
        <taxon>Lepidoptera</taxon>
        <taxon>Glossata</taxon>
        <taxon>Ditrysia</taxon>
        <taxon>Tineoidea</taxon>
        <taxon>Psychidae</taxon>
        <taxon>Oiketicinae</taxon>
        <taxon>Eumeta</taxon>
    </lineage>
</organism>
<dbReference type="AlphaFoldDB" id="A0A4C1Y8L7"/>
<sequence length="81" mass="9773">MSKQFLKVFSPNLSFSRSKGYKAPGGIRYPGGIMYYPRYPDHKDPEYQPTKLFRIERIKPVKHTPYWLRDILRRLRIDEEV</sequence>
<keyword evidence="2" id="KW-1185">Reference proteome</keyword>
<gene>
    <name evidence="1" type="ORF">EVAR_103259_1</name>
</gene>
<comment type="caution">
    <text evidence="1">The sequence shown here is derived from an EMBL/GenBank/DDBJ whole genome shotgun (WGS) entry which is preliminary data.</text>
</comment>
<proteinExistence type="predicted"/>
<dbReference type="Proteomes" id="UP000299102">
    <property type="component" value="Unassembled WGS sequence"/>
</dbReference>
<dbReference type="OrthoDB" id="9973389at2759"/>
<evidence type="ECO:0000313" key="1">
    <source>
        <dbReference type="EMBL" id="GBP72258.1"/>
    </source>
</evidence>
<evidence type="ECO:0000313" key="2">
    <source>
        <dbReference type="Proteomes" id="UP000299102"/>
    </source>
</evidence>
<name>A0A4C1Y8L7_EUMVA</name>
<reference evidence="1 2" key="1">
    <citation type="journal article" date="2019" name="Commun. Biol.">
        <title>The bagworm genome reveals a unique fibroin gene that provides high tensile strength.</title>
        <authorList>
            <person name="Kono N."/>
            <person name="Nakamura H."/>
            <person name="Ohtoshi R."/>
            <person name="Tomita M."/>
            <person name="Numata K."/>
            <person name="Arakawa K."/>
        </authorList>
    </citation>
    <scope>NUCLEOTIDE SEQUENCE [LARGE SCALE GENOMIC DNA]</scope>
</reference>